<dbReference type="AlphaFoldDB" id="A0A445D6U5"/>
<dbReference type="EMBL" id="SDMP01000005">
    <property type="protein sequence ID" value="RYR58997.1"/>
    <property type="molecule type" value="Genomic_DNA"/>
</dbReference>
<sequence>MQQRGEVKIQDISNSKDKFLSRHKLSSQDLRTHIEGLVVNHSHPCCLDQAEMLKQHRELNMFAHCTIETNEEAEIRSSKTYQSFVVAAGIHRKLSVIEKDVRNYITRKVWNIFE</sequence>
<evidence type="ECO:0000313" key="1">
    <source>
        <dbReference type="EMBL" id="RYR58997.1"/>
    </source>
</evidence>
<keyword evidence="2" id="KW-1185">Reference proteome</keyword>
<name>A0A445D6U5_ARAHY</name>
<evidence type="ECO:0000313" key="2">
    <source>
        <dbReference type="Proteomes" id="UP000289738"/>
    </source>
</evidence>
<proteinExistence type="predicted"/>
<protein>
    <submittedName>
        <fullName evidence="1">Uncharacterized protein</fullName>
    </submittedName>
</protein>
<reference evidence="1 2" key="1">
    <citation type="submission" date="2019-01" db="EMBL/GenBank/DDBJ databases">
        <title>Sequencing of cultivated peanut Arachis hypogaea provides insights into genome evolution and oil improvement.</title>
        <authorList>
            <person name="Chen X."/>
        </authorList>
    </citation>
    <scope>NUCLEOTIDE SEQUENCE [LARGE SCALE GENOMIC DNA]</scope>
    <source>
        <strain evidence="2">cv. Fuhuasheng</strain>
        <tissue evidence="1">Leaves</tissue>
    </source>
</reference>
<comment type="caution">
    <text evidence="1">The sequence shown here is derived from an EMBL/GenBank/DDBJ whole genome shotgun (WGS) entry which is preliminary data.</text>
</comment>
<dbReference type="Proteomes" id="UP000289738">
    <property type="component" value="Chromosome A05"/>
</dbReference>
<gene>
    <name evidence="1" type="ORF">Ahy_A05g024849</name>
</gene>
<accession>A0A445D6U5</accession>
<organism evidence="1 2">
    <name type="scientific">Arachis hypogaea</name>
    <name type="common">Peanut</name>
    <dbReference type="NCBI Taxonomy" id="3818"/>
    <lineage>
        <taxon>Eukaryota</taxon>
        <taxon>Viridiplantae</taxon>
        <taxon>Streptophyta</taxon>
        <taxon>Embryophyta</taxon>
        <taxon>Tracheophyta</taxon>
        <taxon>Spermatophyta</taxon>
        <taxon>Magnoliopsida</taxon>
        <taxon>eudicotyledons</taxon>
        <taxon>Gunneridae</taxon>
        <taxon>Pentapetalae</taxon>
        <taxon>rosids</taxon>
        <taxon>fabids</taxon>
        <taxon>Fabales</taxon>
        <taxon>Fabaceae</taxon>
        <taxon>Papilionoideae</taxon>
        <taxon>50 kb inversion clade</taxon>
        <taxon>dalbergioids sensu lato</taxon>
        <taxon>Dalbergieae</taxon>
        <taxon>Pterocarpus clade</taxon>
        <taxon>Arachis</taxon>
    </lineage>
</organism>